<feature type="region of interest" description="Disordered" evidence="1">
    <location>
        <begin position="1"/>
        <end position="30"/>
    </location>
</feature>
<evidence type="ECO:0000313" key="2">
    <source>
        <dbReference type="EMBL" id="GIY30526.1"/>
    </source>
</evidence>
<gene>
    <name evidence="2" type="ORF">CDAR_495511</name>
</gene>
<feature type="compositionally biased region" description="Polar residues" evidence="1">
    <location>
        <begin position="19"/>
        <end position="28"/>
    </location>
</feature>
<dbReference type="EMBL" id="BPLQ01007511">
    <property type="protein sequence ID" value="GIY30526.1"/>
    <property type="molecule type" value="Genomic_DNA"/>
</dbReference>
<dbReference type="Proteomes" id="UP001054837">
    <property type="component" value="Unassembled WGS sequence"/>
</dbReference>
<keyword evidence="3" id="KW-1185">Reference proteome</keyword>
<evidence type="ECO:0000313" key="3">
    <source>
        <dbReference type="Proteomes" id="UP001054837"/>
    </source>
</evidence>
<dbReference type="AlphaFoldDB" id="A0AAV4SBF8"/>
<reference evidence="2 3" key="1">
    <citation type="submission" date="2021-06" db="EMBL/GenBank/DDBJ databases">
        <title>Caerostris darwini draft genome.</title>
        <authorList>
            <person name="Kono N."/>
            <person name="Arakawa K."/>
        </authorList>
    </citation>
    <scope>NUCLEOTIDE SEQUENCE [LARGE SCALE GENOMIC DNA]</scope>
</reference>
<comment type="caution">
    <text evidence="2">The sequence shown here is derived from an EMBL/GenBank/DDBJ whole genome shotgun (WGS) entry which is preliminary data.</text>
</comment>
<accession>A0AAV4SBF8</accession>
<evidence type="ECO:0000256" key="1">
    <source>
        <dbReference type="SAM" id="MobiDB-lite"/>
    </source>
</evidence>
<organism evidence="2 3">
    <name type="scientific">Caerostris darwini</name>
    <dbReference type="NCBI Taxonomy" id="1538125"/>
    <lineage>
        <taxon>Eukaryota</taxon>
        <taxon>Metazoa</taxon>
        <taxon>Ecdysozoa</taxon>
        <taxon>Arthropoda</taxon>
        <taxon>Chelicerata</taxon>
        <taxon>Arachnida</taxon>
        <taxon>Araneae</taxon>
        <taxon>Araneomorphae</taxon>
        <taxon>Entelegynae</taxon>
        <taxon>Araneoidea</taxon>
        <taxon>Araneidae</taxon>
        <taxon>Caerostris</taxon>
    </lineage>
</organism>
<feature type="compositionally biased region" description="Basic and acidic residues" evidence="1">
    <location>
        <begin position="1"/>
        <end position="16"/>
    </location>
</feature>
<proteinExistence type="predicted"/>
<name>A0AAV4SBF8_9ARAC</name>
<sequence length="86" mass="9437">MYLLEMPEKGLQREGEGGSNVSNSQLQKTGRAKSAYVGGLFGGVGWKWQESKGDLGESSSGKMLIVSLYECSKLRLFLFSNENNIN</sequence>
<protein>
    <submittedName>
        <fullName evidence="2">Uncharacterized protein</fullName>
    </submittedName>
</protein>